<feature type="domain" description="EamA" evidence="7">
    <location>
        <begin position="8"/>
        <end position="137"/>
    </location>
</feature>
<dbReference type="Proteomes" id="UP001595841">
    <property type="component" value="Unassembled WGS sequence"/>
</dbReference>
<feature type="transmembrane region" description="Helical" evidence="6">
    <location>
        <begin position="155"/>
        <end position="175"/>
    </location>
</feature>
<dbReference type="EMBL" id="JBHSCL010000009">
    <property type="protein sequence ID" value="MFC4221269.1"/>
    <property type="molecule type" value="Genomic_DNA"/>
</dbReference>
<keyword evidence="4 6" id="KW-1133">Transmembrane helix</keyword>
<evidence type="ECO:0000256" key="6">
    <source>
        <dbReference type="SAM" id="Phobius"/>
    </source>
</evidence>
<evidence type="ECO:0000256" key="4">
    <source>
        <dbReference type="ARBA" id="ARBA00022989"/>
    </source>
</evidence>
<feature type="transmembrane region" description="Helical" evidence="6">
    <location>
        <begin position="9"/>
        <end position="26"/>
    </location>
</feature>
<dbReference type="PANTHER" id="PTHR32322">
    <property type="entry name" value="INNER MEMBRANE TRANSPORTER"/>
    <property type="match status" value="1"/>
</dbReference>
<comment type="caution">
    <text evidence="8">The sequence shown here is derived from an EMBL/GenBank/DDBJ whole genome shotgun (WGS) entry which is preliminary data.</text>
</comment>
<feature type="transmembrane region" description="Helical" evidence="6">
    <location>
        <begin position="38"/>
        <end position="57"/>
    </location>
</feature>
<feature type="domain" description="EamA" evidence="7">
    <location>
        <begin position="157"/>
        <end position="290"/>
    </location>
</feature>
<name>A0ABV8PQH9_9FLAO</name>
<dbReference type="InterPro" id="IPR037185">
    <property type="entry name" value="EmrE-like"/>
</dbReference>
<evidence type="ECO:0000313" key="9">
    <source>
        <dbReference type="Proteomes" id="UP001595841"/>
    </source>
</evidence>
<dbReference type="Pfam" id="PF00892">
    <property type="entry name" value="EamA"/>
    <property type="match status" value="2"/>
</dbReference>
<dbReference type="InterPro" id="IPR050638">
    <property type="entry name" value="AA-Vitamin_Transporters"/>
</dbReference>
<reference evidence="9" key="1">
    <citation type="journal article" date="2019" name="Int. J. Syst. Evol. Microbiol.">
        <title>The Global Catalogue of Microorganisms (GCM) 10K type strain sequencing project: providing services to taxonomists for standard genome sequencing and annotation.</title>
        <authorList>
            <consortium name="The Broad Institute Genomics Platform"/>
            <consortium name="The Broad Institute Genome Sequencing Center for Infectious Disease"/>
            <person name="Wu L."/>
            <person name="Ma J."/>
        </authorList>
    </citation>
    <scope>NUCLEOTIDE SEQUENCE [LARGE SCALE GENOMIC DNA]</scope>
    <source>
        <strain evidence="9">CGMCC 1.15774</strain>
    </source>
</reference>
<keyword evidence="9" id="KW-1185">Reference proteome</keyword>
<keyword evidence="3 6" id="KW-0812">Transmembrane</keyword>
<keyword evidence="5 6" id="KW-0472">Membrane</keyword>
<feature type="transmembrane region" description="Helical" evidence="6">
    <location>
        <begin position="218"/>
        <end position="240"/>
    </location>
</feature>
<sequence>MKTNGTKPWLLYALITMVFWGVWGAFAGTPAENGFPDTLIYCVWALTMIPPAIYILKRNKGTLQTDKKSIAYGLVIGLLGAGGQMILFYAVTIGPTYLVFPIISLSPVVTILLSFFFLKERTGKLGTLGIILALVALPLFEYSGGSVDADSENGILWFVLAILILAAWGVQAYFMKLANYTMNVESIFFFMTISGILLIPVAYYMTDFSQEINWGFNGPFLAAGIQILNAIGALCLVYAFRYGKAMVVSPMTNAGAPLITSIISMVLLGLMPGNYKMTGIVLAILAAYLLAIDQGGEVDESDSVG</sequence>
<dbReference type="InterPro" id="IPR000620">
    <property type="entry name" value="EamA_dom"/>
</dbReference>
<evidence type="ECO:0000313" key="8">
    <source>
        <dbReference type="EMBL" id="MFC4221269.1"/>
    </source>
</evidence>
<comment type="similarity">
    <text evidence="2">Belongs to the EamA transporter family.</text>
</comment>
<protein>
    <submittedName>
        <fullName evidence="8">EamA family transporter</fullName>
    </submittedName>
</protein>
<proteinExistence type="inferred from homology"/>
<evidence type="ECO:0000256" key="2">
    <source>
        <dbReference type="ARBA" id="ARBA00007362"/>
    </source>
</evidence>
<feature type="transmembrane region" description="Helical" evidence="6">
    <location>
        <begin position="187"/>
        <end position="206"/>
    </location>
</feature>
<dbReference type="PANTHER" id="PTHR32322:SF2">
    <property type="entry name" value="EAMA DOMAIN-CONTAINING PROTEIN"/>
    <property type="match status" value="1"/>
</dbReference>
<evidence type="ECO:0000256" key="3">
    <source>
        <dbReference type="ARBA" id="ARBA00022692"/>
    </source>
</evidence>
<evidence type="ECO:0000256" key="1">
    <source>
        <dbReference type="ARBA" id="ARBA00004141"/>
    </source>
</evidence>
<feature type="transmembrane region" description="Helical" evidence="6">
    <location>
        <begin position="69"/>
        <end position="91"/>
    </location>
</feature>
<feature type="transmembrane region" description="Helical" evidence="6">
    <location>
        <begin position="252"/>
        <end position="271"/>
    </location>
</feature>
<gene>
    <name evidence="8" type="ORF">ACFOWS_14045</name>
</gene>
<organism evidence="8 9">
    <name type="scientific">Flagellimonas marina</name>
    <dbReference type="NCBI Taxonomy" id="1775168"/>
    <lineage>
        <taxon>Bacteria</taxon>
        <taxon>Pseudomonadati</taxon>
        <taxon>Bacteroidota</taxon>
        <taxon>Flavobacteriia</taxon>
        <taxon>Flavobacteriales</taxon>
        <taxon>Flavobacteriaceae</taxon>
        <taxon>Flagellimonas</taxon>
    </lineage>
</organism>
<dbReference type="RefSeq" id="WP_379765721.1">
    <property type="nucleotide sequence ID" value="NZ_JBHSCL010000009.1"/>
</dbReference>
<dbReference type="SUPFAM" id="SSF103481">
    <property type="entry name" value="Multidrug resistance efflux transporter EmrE"/>
    <property type="match status" value="2"/>
</dbReference>
<accession>A0ABV8PQH9</accession>
<feature type="transmembrane region" description="Helical" evidence="6">
    <location>
        <begin position="125"/>
        <end position="143"/>
    </location>
</feature>
<evidence type="ECO:0000256" key="5">
    <source>
        <dbReference type="ARBA" id="ARBA00023136"/>
    </source>
</evidence>
<evidence type="ECO:0000259" key="7">
    <source>
        <dbReference type="Pfam" id="PF00892"/>
    </source>
</evidence>
<feature type="transmembrane region" description="Helical" evidence="6">
    <location>
        <begin position="97"/>
        <end position="118"/>
    </location>
</feature>
<comment type="subcellular location">
    <subcellularLocation>
        <location evidence="1">Membrane</location>
        <topology evidence="1">Multi-pass membrane protein</topology>
    </subcellularLocation>
</comment>